<dbReference type="EMBL" id="LAZR01017499">
    <property type="protein sequence ID" value="KKM00167.1"/>
    <property type="molecule type" value="Genomic_DNA"/>
</dbReference>
<proteinExistence type="predicted"/>
<reference evidence="1" key="1">
    <citation type="journal article" date="2015" name="Nature">
        <title>Complex archaea that bridge the gap between prokaryotes and eukaryotes.</title>
        <authorList>
            <person name="Spang A."/>
            <person name="Saw J.H."/>
            <person name="Jorgensen S.L."/>
            <person name="Zaremba-Niedzwiedzka K."/>
            <person name="Martijn J."/>
            <person name="Lind A.E."/>
            <person name="van Eijk R."/>
            <person name="Schleper C."/>
            <person name="Guy L."/>
            <person name="Ettema T.J."/>
        </authorList>
    </citation>
    <scope>NUCLEOTIDE SEQUENCE</scope>
</reference>
<dbReference type="AlphaFoldDB" id="A0A0F9HAS7"/>
<comment type="caution">
    <text evidence="1">The sequence shown here is derived from an EMBL/GenBank/DDBJ whole genome shotgun (WGS) entry which is preliminary data.</text>
</comment>
<organism evidence="1">
    <name type="scientific">marine sediment metagenome</name>
    <dbReference type="NCBI Taxonomy" id="412755"/>
    <lineage>
        <taxon>unclassified sequences</taxon>
        <taxon>metagenomes</taxon>
        <taxon>ecological metagenomes</taxon>
    </lineage>
</organism>
<name>A0A0F9HAS7_9ZZZZ</name>
<sequence>MARLSITFSANRAKAQPYVNQFAAQGITATEGMVRLRAAGISYRRTDFLADVRYFSGAQRSGTYVRSIPRRGRFNPDRLETVRGTIPKRYRFIVENDVLLVDGRRKKITVAVDDDDINTRGQIESTAMEDVGDEEKYEDVAEVLESRIVEGWVSGAT</sequence>
<protein>
    <submittedName>
        <fullName evidence="1">Uncharacterized protein</fullName>
    </submittedName>
</protein>
<evidence type="ECO:0000313" key="1">
    <source>
        <dbReference type="EMBL" id="KKM00167.1"/>
    </source>
</evidence>
<accession>A0A0F9HAS7</accession>
<gene>
    <name evidence="1" type="ORF">LCGC14_1807150</name>
</gene>